<dbReference type="SFLD" id="SFLDS00003">
    <property type="entry name" value="Haloacid_Dehalogenase"/>
    <property type="match status" value="1"/>
</dbReference>
<evidence type="ECO:0000256" key="3">
    <source>
        <dbReference type="ARBA" id="ARBA00022692"/>
    </source>
</evidence>
<dbReference type="InterPro" id="IPR023299">
    <property type="entry name" value="ATPase_P-typ_cyto_dom_N"/>
</dbReference>
<keyword evidence="9" id="KW-0067">ATP-binding</keyword>
<keyword evidence="4" id="KW-1278">Translocase</keyword>
<proteinExistence type="inferred from homology"/>
<dbReference type="InterPro" id="IPR051014">
    <property type="entry name" value="Cation_Transport_ATPase_IB"/>
</dbReference>
<dbReference type="InterPro" id="IPR044492">
    <property type="entry name" value="P_typ_ATPase_HD_dom"/>
</dbReference>
<accession>A0A450SYH1</accession>
<keyword evidence="3 9" id="KW-0812">Transmembrane</keyword>
<dbReference type="Pfam" id="PF00702">
    <property type="entry name" value="Hydrolase"/>
    <property type="match status" value="1"/>
</dbReference>
<organism evidence="11">
    <name type="scientific">Candidatus Kentrum sp. FW</name>
    <dbReference type="NCBI Taxonomy" id="2126338"/>
    <lineage>
        <taxon>Bacteria</taxon>
        <taxon>Pseudomonadati</taxon>
        <taxon>Pseudomonadota</taxon>
        <taxon>Gammaproteobacteria</taxon>
        <taxon>Candidatus Kentrum</taxon>
    </lineage>
</organism>
<evidence type="ECO:0000256" key="1">
    <source>
        <dbReference type="ARBA" id="ARBA00004370"/>
    </source>
</evidence>
<feature type="domain" description="P-type ATPase A" evidence="10">
    <location>
        <begin position="233"/>
        <end position="330"/>
    </location>
</feature>
<dbReference type="NCBIfam" id="TIGR01494">
    <property type="entry name" value="ATPase_P-type"/>
    <property type="match status" value="1"/>
</dbReference>
<dbReference type="PRINTS" id="PR00119">
    <property type="entry name" value="CATATPASE"/>
</dbReference>
<dbReference type="GO" id="GO:0046872">
    <property type="term" value="F:metal ion binding"/>
    <property type="evidence" value="ECO:0007669"/>
    <property type="project" value="UniProtKB-KW"/>
</dbReference>
<keyword evidence="5 9" id="KW-1133">Transmembrane helix</keyword>
<dbReference type="NCBIfam" id="TIGR01525">
    <property type="entry name" value="ATPase-IB_hvy"/>
    <property type="match status" value="1"/>
</dbReference>
<name>A0A450SYH1_9GAMM</name>
<dbReference type="SFLD" id="SFLDF00027">
    <property type="entry name" value="p-type_atpase"/>
    <property type="match status" value="1"/>
</dbReference>
<dbReference type="EC" id="7.2.2.12" evidence="7"/>
<keyword evidence="9" id="KW-0547">Nucleotide-binding</keyword>
<sequence>MFFRYVKKPLLQCDAIHSLPGRVRVGSRCLRYLGNESETIRQRILDHPAVTHVAISCLTENVLIHCDPGQATVDMVSFVEEVLGSFSLIALKAERESRARGTVRERKLQEEPISELISRVVVNAVTLLMVWLSRGRRATPTTLFGRLTTMPALTSLSLAGPILKSGVESLATDRRPNADTLSSSAIIASLLAGKDVSALTIIFLADIAELLTAYTMDRTRRAIRDMLAVGEDIVWRLQEDGAEERVALDALRVDDRIMVHTGGKISVDGIVESGEAAVDQSSITGEFMPARKTIGDEVHAGTVVRGGRLVIRALKVGDDTAMARIVHLVEDATHRKAAVQTIADRISAQFIPVNFTLAALVYAITGSSTRALNMLIIDYSCGVRLSTATALSAAICNAARSGILVKGGNYLEMLDETDTMVFDKTGTITQGRPEIVDIVSLEKMPDKHRVLALAAAAEESSAHPMAVAILDRMRREGGKIPAHSDTEAHAARGVSTRVAGARIRVGSRRFMQENGLELSGVEETVRRMAGHGRNIIYVARDDKLIGVLGLQDSLRENMKKALNRLRMNGVDDIILLTGDVEQHAEIVATRMGMDRFHAEVLPDKKADTVLRLQSGGAHVVMVGDGINDAPALAYADVGIAIGATRTDVAMEAADITITRDEPLLIPATVRLSRKTMGIVRQNFTTAIGVNTLGIVLASLGVLPVFWGAVLHNATTVAVVVNSSRLLIHDIEGTR</sequence>
<evidence type="ECO:0000259" key="10">
    <source>
        <dbReference type="Pfam" id="PF00122"/>
    </source>
</evidence>
<dbReference type="InterPro" id="IPR023214">
    <property type="entry name" value="HAD_sf"/>
</dbReference>
<dbReference type="GO" id="GO:0005886">
    <property type="term" value="C:plasma membrane"/>
    <property type="evidence" value="ECO:0007669"/>
    <property type="project" value="UniProtKB-SubCell"/>
</dbReference>
<reference evidence="11" key="1">
    <citation type="submission" date="2019-02" db="EMBL/GenBank/DDBJ databases">
        <authorList>
            <person name="Gruber-Vodicka R. H."/>
            <person name="Seah K. B. B."/>
        </authorList>
    </citation>
    <scope>NUCLEOTIDE SEQUENCE</scope>
    <source>
        <strain evidence="11">BECK_BZ15</strain>
    </source>
</reference>
<dbReference type="SUPFAM" id="SSF56784">
    <property type="entry name" value="HAD-like"/>
    <property type="match status" value="1"/>
</dbReference>
<dbReference type="InterPro" id="IPR001757">
    <property type="entry name" value="P_typ_ATPase"/>
</dbReference>
<dbReference type="Gene3D" id="3.40.1110.10">
    <property type="entry name" value="Calcium-transporting ATPase, cytoplasmic domain N"/>
    <property type="match status" value="1"/>
</dbReference>
<dbReference type="Gene3D" id="3.40.50.1000">
    <property type="entry name" value="HAD superfamily/HAD-like"/>
    <property type="match status" value="1"/>
</dbReference>
<comment type="caution">
    <text evidence="9">Lacks conserved residue(s) required for the propagation of feature annotation.</text>
</comment>
<dbReference type="InterPro" id="IPR036412">
    <property type="entry name" value="HAD-like_sf"/>
</dbReference>
<protein>
    <recommendedName>
        <fullName evidence="7">P-type Zn(2+) transporter</fullName>
        <ecNumber evidence="7">7.2.2.12</ecNumber>
    </recommendedName>
</protein>
<gene>
    <name evidence="11" type="ORF">BECKFW1821A_GA0114235_10901</name>
</gene>
<dbReference type="GO" id="GO:0016887">
    <property type="term" value="F:ATP hydrolysis activity"/>
    <property type="evidence" value="ECO:0007669"/>
    <property type="project" value="InterPro"/>
</dbReference>
<comment type="catalytic activity">
    <reaction evidence="8">
        <text>Zn(2+)(in) + ATP + H2O = Zn(2+)(out) + ADP + phosphate + H(+)</text>
        <dbReference type="Rhea" id="RHEA:20621"/>
        <dbReference type="ChEBI" id="CHEBI:15377"/>
        <dbReference type="ChEBI" id="CHEBI:15378"/>
        <dbReference type="ChEBI" id="CHEBI:29105"/>
        <dbReference type="ChEBI" id="CHEBI:30616"/>
        <dbReference type="ChEBI" id="CHEBI:43474"/>
        <dbReference type="ChEBI" id="CHEBI:456216"/>
        <dbReference type="EC" id="7.2.2.12"/>
    </reaction>
</comment>
<dbReference type="Pfam" id="PF00122">
    <property type="entry name" value="E1-E2_ATPase"/>
    <property type="match status" value="1"/>
</dbReference>
<dbReference type="Gene3D" id="2.70.150.10">
    <property type="entry name" value="Calcium-transporting ATPase, cytoplasmic transduction domain A"/>
    <property type="match status" value="1"/>
</dbReference>
<dbReference type="InterPro" id="IPR008250">
    <property type="entry name" value="ATPase_P-typ_transduc_dom_A_sf"/>
</dbReference>
<evidence type="ECO:0000256" key="6">
    <source>
        <dbReference type="ARBA" id="ARBA00023136"/>
    </source>
</evidence>
<dbReference type="AlphaFoldDB" id="A0A450SYH1"/>
<dbReference type="InterPro" id="IPR027256">
    <property type="entry name" value="P-typ_ATPase_IB"/>
</dbReference>
<evidence type="ECO:0000256" key="2">
    <source>
        <dbReference type="ARBA" id="ARBA00006024"/>
    </source>
</evidence>
<dbReference type="PROSITE" id="PS00154">
    <property type="entry name" value="ATPASE_E1_E2"/>
    <property type="match status" value="1"/>
</dbReference>
<keyword evidence="6 9" id="KW-0472">Membrane</keyword>
<dbReference type="GO" id="GO:0016463">
    <property type="term" value="F:P-type zinc transporter activity"/>
    <property type="evidence" value="ECO:0007669"/>
    <property type="project" value="UniProtKB-EC"/>
</dbReference>
<evidence type="ECO:0000256" key="5">
    <source>
        <dbReference type="ARBA" id="ARBA00022989"/>
    </source>
</evidence>
<evidence type="ECO:0000256" key="4">
    <source>
        <dbReference type="ARBA" id="ARBA00022967"/>
    </source>
</evidence>
<dbReference type="GO" id="GO:0005524">
    <property type="term" value="F:ATP binding"/>
    <property type="evidence" value="ECO:0007669"/>
    <property type="project" value="UniProtKB-UniRule"/>
</dbReference>
<dbReference type="EMBL" id="CAADEW010000090">
    <property type="protein sequence ID" value="VFJ59277.1"/>
    <property type="molecule type" value="Genomic_DNA"/>
</dbReference>
<feature type="transmembrane region" description="Helical" evidence="9">
    <location>
        <begin position="683"/>
        <end position="706"/>
    </location>
</feature>
<comment type="subcellular location">
    <subcellularLocation>
        <location evidence="9">Cell membrane</location>
    </subcellularLocation>
    <subcellularLocation>
        <location evidence="1">Membrane</location>
    </subcellularLocation>
</comment>
<keyword evidence="9" id="KW-0479">Metal-binding</keyword>
<evidence type="ECO:0000256" key="8">
    <source>
        <dbReference type="ARBA" id="ARBA00047308"/>
    </source>
</evidence>
<dbReference type="InterPro" id="IPR018303">
    <property type="entry name" value="ATPase_P-typ_P_site"/>
</dbReference>
<dbReference type="PANTHER" id="PTHR48085:SF5">
    <property type="entry name" value="CADMIUM_ZINC-TRANSPORTING ATPASE HMA4-RELATED"/>
    <property type="match status" value="1"/>
</dbReference>
<keyword evidence="9" id="KW-1003">Cell membrane</keyword>
<comment type="similarity">
    <text evidence="2 9">Belongs to the cation transport ATPase (P-type) (TC 3.A.3) family. Type IB subfamily.</text>
</comment>
<dbReference type="InterPro" id="IPR059000">
    <property type="entry name" value="ATPase_P-type_domA"/>
</dbReference>
<evidence type="ECO:0000313" key="11">
    <source>
        <dbReference type="EMBL" id="VFJ59277.1"/>
    </source>
</evidence>
<evidence type="ECO:0000256" key="7">
    <source>
        <dbReference type="ARBA" id="ARBA00039097"/>
    </source>
</evidence>
<dbReference type="SUPFAM" id="SSF81653">
    <property type="entry name" value="Calcium ATPase, transduction domain A"/>
    <property type="match status" value="1"/>
</dbReference>
<dbReference type="SFLD" id="SFLDG00002">
    <property type="entry name" value="C1.7:_P-type_atpase_like"/>
    <property type="match status" value="1"/>
</dbReference>
<evidence type="ECO:0000256" key="9">
    <source>
        <dbReference type="RuleBase" id="RU362081"/>
    </source>
</evidence>
<dbReference type="PANTHER" id="PTHR48085">
    <property type="entry name" value="CADMIUM/ZINC-TRANSPORTING ATPASE HMA2-RELATED"/>
    <property type="match status" value="1"/>
</dbReference>